<name>A0A0B0N469_GOSAR</name>
<dbReference type="AlphaFoldDB" id="A0A0B0N469"/>
<sequence length="44" mass="5686">MRYPRKYRQVPTFEKPRMSHRNRSDMCFCVRTRLGRWYRLMIYV</sequence>
<protein>
    <submittedName>
        <fullName evidence="1">Uncharacterized protein</fullName>
    </submittedName>
</protein>
<accession>A0A0B0N469</accession>
<gene>
    <name evidence="1" type="ORF">F383_34410</name>
</gene>
<organism evidence="1 2">
    <name type="scientific">Gossypium arboreum</name>
    <name type="common">Tree cotton</name>
    <name type="synonym">Gossypium nanking</name>
    <dbReference type="NCBI Taxonomy" id="29729"/>
    <lineage>
        <taxon>Eukaryota</taxon>
        <taxon>Viridiplantae</taxon>
        <taxon>Streptophyta</taxon>
        <taxon>Embryophyta</taxon>
        <taxon>Tracheophyta</taxon>
        <taxon>Spermatophyta</taxon>
        <taxon>Magnoliopsida</taxon>
        <taxon>eudicotyledons</taxon>
        <taxon>Gunneridae</taxon>
        <taxon>Pentapetalae</taxon>
        <taxon>rosids</taxon>
        <taxon>malvids</taxon>
        <taxon>Malvales</taxon>
        <taxon>Malvaceae</taxon>
        <taxon>Malvoideae</taxon>
        <taxon>Gossypium</taxon>
    </lineage>
</organism>
<dbReference type="Proteomes" id="UP000032142">
    <property type="component" value="Unassembled WGS sequence"/>
</dbReference>
<proteinExistence type="predicted"/>
<keyword evidence="2" id="KW-1185">Reference proteome</keyword>
<evidence type="ECO:0000313" key="1">
    <source>
        <dbReference type="EMBL" id="KHG07427.1"/>
    </source>
</evidence>
<comment type="caution">
    <text evidence="1">The sequence shown here is derived from an EMBL/GenBank/DDBJ whole genome shotgun (WGS) entry which is preliminary data.</text>
</comment>
<reference evidence="2" key="1">
    <citation type="submission" date="2014-09" db="EMBL/GenBank/DDBJ databases">
        <authorList>
            <person name="Mudge J."/>
            <person name="Ramaraj T."/>
            <person name="Lindquist I.E."/>
            <person name="Bharti A.K."/>
            <person name="Sundararajan A."/>
            <person name="Cameron C.T."/>
            <person name="Woodward J.E."/>
            <person name="May G.D."/>
            <person name="Brubaker C."/>
            <person name="Broadhvest J."/>
            <person name="Wilkins T.A."/>
        </authorList>
    </citation>
    <scope>NUCLEOTIDE SEQUENCE</scope>
    <source>
        <strain evidence="2">cv. AKA8401</strain>
    </source>
</reference>
<dbReference type="EMBL" id="JRRC01474446">
    <property type="protein sequence ID" value="KHG07427.1"/>
    <property type="molecule type" value="Genomic_DNA"/>
</dbReference>
<evidence type="ECO:0000313" key="2">
    <source>
        <dbReference type="Proteomes" id="UP000032142"/>
    </source>
</evidence>